<feature type="region of interest" description="Disordered" evidence="1">
    <location>
        <begin position="335"/>
        <end position="408"/>
    </location>
</feature>
<feature type="compositionally biased region" description="Polar residues" evidence="1">
    <location>
        <begin position="1113"/>
        <end position="1123"/>
    </location>
</feature>
<feature type="compositionally biased region" description="Pro residues" evidence="1">
    <location>
        <begin position="1021"/>
        <end position="1033"/>
    </location>
</feature>
<accession>A0A5C3F8Y6</accession>
<reference evidence="2 3" key="1">
    <citation type="submission" date="2018-03" db="EMBL/GenBank/DDBJ databases">
        <authorList>
            <person name="Guldener U."/>
        </authorList>
    </citation>
    <scope>NUCLEOTIDE SEQUENCE [LARGE SCALE GENOMIC DNA]</scope>
    <source>
        <strain evidence="2 3">DAOM196992</strain>
    </source>
</reference>
<feature type="compositionally biased region" description="Polar residues" evidence="1">
    <location>
        <begin position="1093"/>
        <end position="1105"/>
    </location>
</feature>
<feature type="compositionally biased region" description="Polar residues" evidence="1">
    <location>
        <begin position="1169"/>
        <end position="1183"/>
    </location>
</feature>
<feature type="compositionally biased region" description="Polar residues" evidence="1">
    <location>
        <begin position="1131"/>
        <end position="1142"/>
    </location>
</feature>
<feature type="region of interest" description="Disordered" evidence="1">
    <location>
        <begin position="778"/>
        <end position="819"/>
    </location>
</feature>
<feature type="region of interest" description="Disordered" evidence="1">
    <location>
        <begin position="1199"/>
        <end position="1251"/>
    </location>
</feature>
<feature type="compositionally biased region" description="Acidic residues" evidence="1">
    <location>
        <begin position="562"/>
        <end position="571"/>
    </location>
</feature>
<proteinExistence type="predicted"/>
<evidence type="ECO:0000313" key="3">
    <source>
        <dbReference type="Proteomes" id="UP000323386"/>
    </source>
</evidence>
<evidence type="ECO:0008006" key="4">
    <source>
        <dbReference type="Google" id="ProtNLM"/>
    </source>
</evidence>
<feature type="region of interest" description="Disordered" evidence="1">
    <location>
        <begin position="220"/>
        <end position="316"/>
    </location>
</feature>
<organism evidence="2 3">
    <name type="scientific">Pseudozyma flocculosa</name>
    <dbReference type="NCBI Taxonomy" id="84751"/>
    <lineage>
        <taxon>Eukaryota</taxon>
        <taxon>Fungi</taxon>
        <taxon>Dikarya</taxon>
        <taxon>Basidiomycota</taxon>
        <taxon>Ustilaginomycotina</taxon>
        <taxon>Ustilaginomycetes</taxon>
        <taxon>Ustilaginales</taxon>
        <taxon>Ustilaginaceae</taxon>
        <taxon>Pseudozyma</taxon>
    </lineage>
</organism>
<dbReference type="OrthoDB" id="6359943at2759"/>
<feature type="compositionally biased region" description="Low complexity" evidence="1">
    <location>
        <begin position="1050"/>
        <end position="1066"/>
    </location>
</feature>
<feature type="compositionally biased region" description="Polar residues" evidence="1">
    <location>
        <begin position="298"/>
        <end position="316"/>
    </location>
</feature>
<dbReference type="PANTHER" id="PTHR47369">
    <property type="entry name" value="BTB/POZ DOMAIN-CONTAINING PROTEIN"/>
    <property type="match status" value="1"/>
</dbReference>
<sequence>MSMQAHVYELGLRQGQCSDVKIGAFGRVYSLHRLFLIQSGFFRAMLCGGYAEDVAASAAASSMGKTTANSHLRTASNLSRSGSTENADILNLCFDDPNISRSAFEYCVAHLYGGGPELVLPYWANPCSEHPLSPAYTIEFGKSQAVGHLENETIGPDSHPATPRFLLSLLATSLYLNIPSITSQALTLVLCSLTPYTISHYLRFAIGRGIEGAVASSELETATADSDGDGDSDDSGTEWDWELQGPIRTLEDLGKPLPPPSRNETSPRLEEKQGSKGTPSFDDKLPGSTMLQEAELSQRASELSLNGSDERIGSSSSNLKRYRESFGGEVTADGFSQAGLAGSGRLSSVQQRGSSAEMQSDTANPAEPHPRRSGKDKATKDDSTSDRGTARTRAESRRPAQLPTSHYGLPADRIGEACACWFARWGIDVFDAEEVADQVRSQELQDRINAARDEGDLSKLSIHAGRILSGDVDLLAPALLPKGEMPDPESPLSIPYVRAWSYPSMPSTWVRALISSDSFFVRSEWDRYQFAKRVVEMRRAQKERLSAIDAYLWGHLGEDDDDGLGDVDDTASEASTADGASRSPTSPPPSDFRGFGFAPQPRSGSNIGRHSRDDEHEPSTATKGRRTPTSAGAGTGNDQNDGARDEDSQDEVDDEHEYTQLFASGIYYTHMSFRELNKISCDLSPSTGRPYTPLSVLQAALWAGSELRNHVLSCSRGSRAPSLPTLDDENDAGLEGSWAVNTSLEGNNSVQLPPSAEGNVELGVSSVLNDFVQACDADSGGGGSNRRKRESTPLLQGDFLGPDASMSTQSLGGRGASPLLTGSAGGSSALLSKRYFLVPSDDTTRLGDGLLDGLGATGNAAMQLPNTVPLPAPLTLREAMAPGKPKRDRLHFFGIANAVATGRELGEKGKRPSAEFGSLPADGDDASGMDRPHHDDDELLDDAEGAASMPIPAHIERWTGYEPLRLGVEFFGVDLLPEKQRLYSPSFFYAGSIWNLYVQAIKKAKGIQLGIYLHRHNPTESLPPPSAPMPFPMSPTSSPTTAAGQPHDSTNASAAAPATATAGADFAEAESPSRIARRSLLPTHRLQPGAGNTGTDTSSSLGRSSPRQHDNLPRSSSIATVSASLGGGSGETSRNSTQFDTTPQRRDATRSFLDPGTTSTPHRTGGISLHNTPIGTEMGSTLTLPGGSALTSFGFGSAARASASTPDNLGGAAHASTSAAGGSSRPTSSMHRPSTSSPSSSPHPAGAGPGVHGNVPVVPLFDGGPAVYEVCPTPSIAYRDPRRMLRAYFSIHCPSPFGNALTRFSSAPDYFSLSQSWGWKSSNLLGVAYLEGGKLGQGRSESWGTFRCSCTVGVV</sequence>
<dbReference type="Proteomes" id="UP000323386">
    <property type="component" value="Unassembled WGS sequence"/>
</dbReference>
<keyword evidence="3" id="KW-1185">Reference proteome</keyword>
<feature type="compositionally biased region" description="Basic and acidic residues" evidence="1">
    <location>
        <begin position="265"/>
        <end position="274"/>
    </location>
</feature>
<feature type="compositionally biased region" description="Basic and acidic residues" evidence="1">
    <location>
        <begin position="368"/>
        <end position="398"/>
    </location>
</feature>
<dbReference type="PANTHER" id="PTHR47369:SF1">
    <property type="entry name" value="BTB_POZ DOMAIN-CONTAINING PROTEIN"/>
    <property type="match status" value="1"/>
</dbReference>
<evidence type="ECO:0000313" key="2">
    <source>
        <dbReference type="EMBL" id="SPO39831.1"/>
    </source>
</evidence>
<name>A0A5C3F8Y6_9BASI</name>
<dbReference type="InterPro" id="IPR011333">
    <property type="entry name" value="SKP1/BTB/POZ_sf"/>
</dbReference>
<dbReference type="EMBL" id="OOIP01000016">
    <property type="protein sequence ID" value="SPO39831.1"/>
    <property type="molecule type" value="Genomic_DNA"/>
</dbReference>
<feature type="region of interest" description="Disordered" evidence="1">
    <location>
        <begin position="1020"/>
        <end position="1183"/>
    </location>
</feature>
<protein>
    <recommendedName>
        <fullName evidence="4">BTB domain-containing protein</fullName>
    </recommendedName>
</protein>
<evidence type="ECO:0000256" key="1">
    <source>
        <dbReference type="SAM" id="MobiDB-lite"/>
    </source>
</evidence>
<gene>
    <name evidence="2" type="ORF">PSFLO_05312</name>
</gene>
<feature type="region of interest" description="Disordered" evidence="1">
    <location>
        <begin position="562"/>
        <end position="655"/>
    </location>
</feature>
<feature type="compositionally biased region" description="Polar residues" evidence="1">
    <location>
        <begin position="619"/>
        <end position="640"/>
    </location>
</feature>
<feature type="compositionally biased region" description="Acidic residues" evidence="1">
    <location>
        <begin position="226"/>
        <end position="241"/>
    </location>
</feature>
<dbReference type="Gene3D" id="3.30.710.10">
    <property type="entry name" value="Potassium Channel Kv1.1, Chain A"/>
    <property type="match status" value="1"/>
</dbReference>
<feature type="compositionally biased region" description="Polar residues" evidence="1">
    <location>
        <begin position="345"/>
        <end position="363"/>
    </location>
</feature>
<feature type="region of interest" description="Disordered" evidence="1">
    <location>
        <begin position="906"/>
        <end position="936"/>
    </location>
</feature>